<evidence type="ECO:0000256" key="3">
    <source>
        <dbReference type="PROSITE-ProRule" id="PRU10007"/>
    </source>
</evidence>
<gene>
    <name evidence="6" type="ORF">CAL22_09200</name>
</gene>
<dbReference type="NCBIfam" id="NF045735">
    <property type="entry name" value="PaDhStyDPseudo"/>
    <property type="match status" value="1"/>
</dbReference>
<sequence>MDTQASECATALRDKMLIGSEWREAQSGATIPVFDPATGKAIACVPDGSAADVDHAVETAWRAFRSPAWCAMPPAARERLLLRLADLLEANGEALALLETRNNGKLLAYSRMFEVGAGAQWLRYMAGWATKISGSTLDLSLPLPPGRRASAFTRRVPVGVVGAIIPWNFPLLMAIWKIAPALACGNAVVLKPAEETPLTALRLGELALEAGFPPGVLNVVTGRGESAGAALVAHPKVSKIAFTGSTEVGRLIGSVCGRNLKPVSLELGGKSPVIVLDDCDPAIAAQGAAEAIFFNHGQVCTAGSRLYVHQGIYDAVLSRLAEIADGMVVGSGLAAQTHMGPLVSQRHLQRVRGLIDSGIEDGAERLCGAAAVPDEGYFVRPTVFANPDRRPMTLLTEEVFGPVLVAMPFTDLADVVAQANNSVYGLGASVWTNRLDAAMNLSASLEAGTVWVNTHNMVDPNLPFGGFKDSGIGREHGAAAIDSYTTAKAVCLTYAQ</sequence>
<reference evidence="7" key="1">
    <citation type="submission" date="2017-05" db="EMBL/GenBank/DDBJ databases">
        <title>Complete and WGS of Bordetella genogroups.</title>
        <authorList>
            <person name="Spilker T."/>
            <person name="Lipuma J."/>
        </authorList>
    </citation>
    <scope>NUCLEOTIDE SEQUENCE [LARGE SCALE GENOMIC DNA]</scope>
    <source>
        <strain evidence="7">AU6712</strain>
    </source>
</reference>
<dbReference type="InterPro" id="IPR016160">
    <property type="entry name" value="Ald_DH_CS_CYS"/>
</dbReference>
<evidence type="ECO:0000256" key="2">
    <source>
        <dbReference type="ARBA" id="ARBA00023002"/>
    </source>
</evidence>
<dbReference type="InterPro" id="IPR054805">
    <property type="entry name" value="StyD"/>
</dbReference>
<evidence type="ECO:0000313" key="7">
    <source>
        <dbReference type="Proteomes" id="UP000216429"/>
    </source>
</evidence>
<feature type="active site" evidence="3">
    <location>
        <position position="266"/>
    </location>
</feature>
<organism evidence="6 7">
    <name type="scientific">Bordetella genomosp. 12</name>
    <dbReference type="NCBI Taxonomy" id="463035"/>
    <lineage>
        <taxon>Bacteria</taxon>
        <taxon>Pseudomonadati</taxon>
        <taxon>Pseudomonadota</taxon>
        <taxon>Betaproteobacteria</taxon>
        <taxon>Burkholderiales</taxon>
        <taxon>Alcaligenaceae</taxon>
        <taxon>Bordetella</taxon>
    </lineage>
</organism>
<proteinExistence type="inferred from homology"/>
<dbReference type="FunFam" id="3.40.309.10:FF:000012">
    <property type="entry name" value="Betaine aldehyde dehydrogenase"/>
    <property type="match status" value="1"/>
</dbReference>
<keyword evidence="7" id="KW-1185">Reference proteome</keyword>
<dbReference type="Gene3D" id="3.40.309.10">
    <property type="entry name" value="Aldehyde Dehydrogenase, Chain A, domain 2"/>
    <property type="match status" value="1"/>
</dbReference>
<accession>A0A261VN38</accession>
<protein>
    <submittedName>
        <fullName evidence="6">Aldehyde dehydrogenase</fullName>
    </submittedName>
</protein>
<dbReference type="EMBL" id="NEVU01000002">
    <property type="protein sequence ID" value="OZI74623.1"/>
    <property type="molecule type" value="Genomic_DNA"/>
</dbReference>
<dbReference type="AlphaFoldDB" id="A0A261VN38"/>
<comment type="similarity">
    <text evidence="1 4">Belongs to the aldehyde dehydrogenase family.</text>
</comment>
<dbReference type="InterPro" id="IPR016161">
    <property type="entry name" value="Ald_DH/histidinol_DH"/>
</dbReference>
<dbReference type="SUPFAM" id="SSF53720">
    <property type="entry name" value="ALDH-like"/>
    <property type="match status" value="1"/>
</dbReference>
<comment type="caution">
    <text evidence="6">The sequence shown here is derived from an EMBL/GenBank/DDBJ whole genome shotgun (WGS) entry which is preliminary data.</text>
</comment>
<dbReference type="Pfam" id="PF00171">
    <property type="entry name" value="Aldedh"/>
    <property type="match status" value="1"/>
</dbReference>
<dbReference type="PROSITE" id="PS00070">
    <property type="entry name" value="ALDEHYDE_DEHYDR_CYS"/>
    <property type="match status" value="1"/>
</dbReference>
<evidence type="ECO:0000256" key="4">
    <source>
        <dbReference type="RuleBase" id="RU003345"/>
    </source>
</evidence>
<dbReference type="GO" id="GO:0016620">
    <property type="term" value="F:oxidoreductase activity, acting on the aldehyde or oxo group of donors, NAD or NADP as acceptor"/>
    <property type="evidence" value="ECO:0007669"/>
    <property type="project" value="InterPro"/>
</dbReference>
<dbReference type="InterPro" id="IPR029510">
    <property type="entry name" value="Ald_DH_CS_GLU"/>
</dbReference>
<dbReference type="Proteomes" id="UP000216429">
    <property type="component" value="Unassembled WGS sequence"/>
</dbReference>
<dbReference type="InterPro" id="IPR015590">
    <property type="entry name" value="Aldehyde_DH_dom"/>
</dbReference>
<dbReference type="PROSITE" id="PS00687">
    <property type="entry name" value="ALDEHYDE_DEHYDR_GLU"/>
    <property type="match status" value="1"/>
</dbReference>
<evidence type="ECO:0000256" key="1">
    <source>
        <dbReference type="ARBA" id="ARBA00009986"/>
    </source>
</evidence>
<name>A0A261VN38_9BORD</name>
<dbReference type="OrthoDB" id="6187633at2"/>
<dbReference type="InterPro" id="IPR016162">
    <property type="entry name" value="Ald_DH_N"/>
</dbReference>
<evidence type="ECO:0000313" key="6">
    <source>
        <dbReference type="EMBL" id="OZI74623.1"/>
    </source>
</evidence>
<dbReference type="FunFam" id="3.40.605.10:FF:000007">
    <property type="entry name" value="NAD/NADP-dependent betaine aldehyde dehydrogenase"/>
    <property type="match status" value="1"/>
</dbReference>
<dbReference type="InterPro" id="IPR016163">
    <property type="entry name" value="Ald_DH_C"/>
</dbReference>
<feature type="domain" description="Aldehyde dehydrogenase" evidence="5">
    <location>
        <begin position="22"/>
        <end position="490"/>
    </location>
</feature>
<dbReference type="RefSeq" id="WP_094812440.1">
    <property type="nucleotide sequence ID" value="NZ_NEVU01000002.1"/>
</dbReference>
<evidence type="ECO:0000259" key="5">
    <source>
        <dbReference type="Pfam" id="PF00171"/>
    </source>
</evidence>
<keyword evidence="2 4" id="KW-0560">Oxidoreductase</keyword>
<dbReference type="PANTHER" id="PTHR11699">
    <property type="entry name" value="ALDEHYDE DEHYDROGENASE-RELATED"/>
    <property type="match status" value="1"/>
</dbReference>
<dbReference type="Gene3D" id="3.40.605.10">
    <property type="entry name" value="Aldehyde Dehydrogenase, Chain A, domain 1"/>
    <property type="match status" value="1"/>
</dbReference>